<dbReference type="EMBL" id="BDRX01000075">
    <property type="protein sequence ID" value="GBF96180.1"/>
    <property type="molecule type" value="Genomic_DNA"/>
</dbReference>
<dbReference type="Gene3D" id="1.50.10.10">
    <property type="match status" value="1"/>
</dbReference>
<evidence type="ECO:0000259" key="10">
    <source>
        <dbReference type="Pfam" id="PF00759"/>
    </source>
</evidence>
<dbReference type="AlphaFoldDB" id="A0A2V0PE55"/>
<dbReference type="STRING" id="307507.A0A2V0PE55"/>
<reference evidence="11 12" key="1">
    <citation type="journal article" date="2018" name="Sci. Rep.">
        <title>Raphidocelis subcapitata (=Pseudokirchneriella subcapitata) provides an insight into genome evolution and environmental adaptations in the Sphaeropleales.</title>
        <authorList>
            <person name="Suzuki S."/>
            <person name="Yamaguchi H."/>
            <person name="Nakajima N."/>
            <person name="Kawachi M."/>
        </authorList>
    </citation>
    <scope>NUCLEOTIDE SEQUENCE [LARGE SCALE GENOMIC DNA]</scope>
    <source>
        <strain evidence="11 12">NIES-35</strain>
    </source>
</reference>
<evidence type="ECO:0000256" key="3">
    <source>
        <dbReference type="ARBA" id="ARBA00012601"/>
    </source>
</evidence>
<dbReference type="Pfam" id="PF00759">
    <property type="entry name" value="Glyco_hydro_9"/>
    <property type="match status" value="1"/>
</dbReference>
<feature type="domain" description="Glycoside hydrolase family 9" evidence="10">
    <location>
        <begin position="23"/>
        <end position="182"/>
    </location>
</feature>
<keyword evidence="6" id="KW-0119">Carbohydrate metabolism</keyword>
<dbReference type="Proteomes" id="UP000247498">
    <property type="component" value="Unassembled WGS sequence"/>
</dbReference>
<dbReference type="InterPro" id="IPR001701">
    <property type="entry name" value="Glyco_hydro_9"/>
</dbReference>
<accession>A0A2V0PE55</accession>
<evidence type="ECO:0000256" key="9">
    <source>
        <dbReference type="SAM" id="MobiDB-lite"/>
    </source>
</evidence>
<dbReference type="GO" id="GO:0008810">
    <property type="term" value="F:cellulase activity"/>
    <property type="evidence" value="ECO:0007669"/>
    <property type="project" value="UniProtKB-EC"/>
</dbReference>
<evidence type="ECO:0000256" key="6">
    <source>
        <dbReference type="ARBA" id="ARBA00023277"/>
    </source>
</evidence>
<dbReference type="GO" id="GO:0030245">
    <property type="term" value="P:cellulose catabolic process"/>
    <property type="evidence" value="ECO:0007669"/>
    <property type="project" value="UniProtKB-KW"/>
</dbReference>
<evidence type="ECO:0000313" key="12">
    <source>
        <dbReference type="Proteomes" id="UP000247498"/>
    </source>
</evidence>
<dbReference type="OrthoDB" id="540005at2759"/>
<gene>
    <name evidence="11" type="ORF">Rsub_08928</name>
</gene>
<sequence>DSYSPAVALLLAQQTGDADAWGHYRGFLDAWTSGRSNGDVVVSPQGFSWYTKDQGWGSLRHMGGAAFLALVGAKGDSGEARDKAVCWAHGQIAYALGDAGRSYVVGFGSNPPQRPHHRGASCPDAPAPCNYNAVWAPGANPRTITGALVGGPNDKDEYTDDRGDARSNEVAIDYNAGFTGALAGLKQAPIDYAACKAKGLGRQKRG</sequence>
<dbReference type="InParanoid" id="A0A2V0PE55"/>
<evidence type="ECO:0000256" key="4">
    <source>
        <dbReference type="ARBA" id="ARBA00022801"/>
    </source>
</evidence>
<evidence type="ECO:0000256" key="5">
    <source>
        <dbReference type="ARBA" id="ARBA00023001"/>
    </source>
</evidence>
<keyword evidence="7" id="KW-0326">Glycosidase</keyword>
<protein>
    <recommendedName>
        <fullName evidence="3">cellulase</fullName>
        <ecNumber evidence="3">3.2.1.4</ecNumber>
    </recommendedName>
</protein>
<dbReference type="SUPFAM" id="SSF48208">
    <property type="entry name" value="Six-hairpin glycosidases"/>
    <property type="match status" value="1"/>
</dbReference>
<organism evidence="11 12">
    <name type="scientific">Raphidocelis subcapitata</name>
    <dbReference type="NCBI Taxonomy" id="307507"/>
    <lineage>
        <taxon>Eukaryota</taxon>
        <taxon>Viridiplantae</taxon>
        <taxon>Chlorophyta</taxon>
        <taxon>core chlorophytes</taxon>
        <taxon>Chlorophyceae</taxon>
        <taxon>CS clade</taxon>
        <taxon>Sphaeropleales</taxon>
        <taxon>Selenastraceae</taxon>
        <taxon>Raphidocelis</taxon>
    </lineage>
</organism>
<feature type="region of interest" description="Disordered" evidence="9">
    <location>
        <begin position="145"/>
        <end position="164"/>
    </location>
</feature>
<keyword evidence="8" id="KW-0624">Polysaccharide degradation</keyword>
<evidence type="ECO:0000256" key="2">
    <source>
        <dbReference type="ARBA" id="ARBA00007072"/>
    </source>
</evidence>
<keyword evidence="4" id="KW-0378">Hydrolase</keyword>
<comment type="catalytic activity">
    <reaction evidence="1">
        <text>Endohydrolysis of (1-&gt;4)-beta-D-glucosidic linkages in cellulose, lichenin and cereal beta-D-glucans.</text>
        <dbReference type="EC" id="3.2.1.4"/>
    </reaction>
</comment>
<feature type="non-terminal residue" evidence="11">
    <location>
        <position position="1"/>
    </location>
</feature>
<name>A0A2V0PE55_9CHLO</name>
<feature type="compositionally biased region" description="Basic and acidic residues" evidence="9">
    <location>
        <begin position="153"/>
        <end position="164"/>
    </location>
</feature>
<dbReference type="InterPro" id="IPR008928">
    <property type="entry name" value="6-hairpin_glycosidase_sf"/>
</dbReference>
<evidence type="ECO:0000256" key="1">
    <source>
        <dbReference type="ARBA" id="ARBA00000966"/>
    </source>
</evidence>
<evidence type="ECO:0000256" key="8">
    <source>
        <dbReference type="ARBA" id="ARBA00023326"/>
    </source>
</evidence>
<comment type="similarity">
    <text evidence="2">Belongs to the glycosyl hydrolase 9 (cellulase E) family.</text>
</comment>
<keyword evidence="5" id="KW-0136">Cellulose degradation</keyword>
<keyword evidence="12" id="KW-1185">Reference proteome</keyword>
<dbReference type="PANTHER" id="PTHR22298">
    <property type="entry name" value="ENDO-1,4-BETA-GLUCANASE"/>
    <property type="match status" value="1"/>
</dbReference>
<dbReference type="EC" id="3.2.1.4" evidence="3"/>
<evidence type="ECO:0000256" key="7">
    <source>
        <dbReference type="ARBA" id="ARBA00023295"/>
    </source>
</evidence>
<proteinExistence type="inferred from homology"/>
<comment type="caution">
    <text evidence="11">The sequence shown here is derived from an EMBL/GenBank/DDBJ whole genome shotgun (WGS) entry which is preliminary data.</text>
</comment>
<dbReference type="InterPro" id="IPR012341">
    <property type="entry name" value="6hp_glycosidase-like_sf"/>
</dbReference>
<evidence type="ECO:0000313" key="11">
    <source>
        <dbReference type="EMBL" id="GBF96180.1"/>
    </source>
</evidence>